<dbReference type="InterPro" id="IPR009077">
    <property type="entry name" value="Proteasome_activ_PA28"/>
</dbReference>
<gene>
    <name evidence="5" type="ORF">EI555_017912</name>
</gene>
<dbReference type="GO" id="GO:0061133">
    <property type="term" value="F:endopeptidase activator activity"/>
    <property type="evidence" value="ECO:0007669"/>
    <property type="project" value="TreeGrafter"/>
</dbReference>
<dbReference type="Gene3D" id="1.20.120.180">
    <property type="entry name" value="Proteasome activator pa28, C-terminal domain"/>
    <property type="match status" value="1"/>
</dbReference>
<comment type="caution">
    <text evidence="5">The sequence shown here is derived from an EMBL/GenBank/DDBJ whole genome shotgun (WGS) entry which is preliminary data.</text>
</comment>
<name>A0A4V5PB23_MONMO</name>
<dbReference type="InterPro" id="IPR003186">
    <property type="entry name" value="PA28_C"/>
</dbReference>
<evidence type="ECO:0000259" key="4">
    <source>
        <dbReference type="Pfam" id="PF02252"/>
    </source>
</evidence>
<dbReference type="Pfam" id="PF02252">
    <property type="entry name" value="PA28_C"/>
    <property type="match status" value="1"/>
</dbReference>
<evidence type="ECO:0000256" key="3">
    <source>
        <dbReference type="SAM" id="MobiDB-lite"/>
    </source>
</evidence>
<reference evidence="6" key="1">
    <citation type="journal article" date="2019" name="IScience">
        <title>Narwhal Genome Reveals Long-Term Low Genetic Diversity despite Current Large Abundance Size.</title>
        <authorList>
            <person name="Westbury M.V."/>
            <person name="Petersen B."/>
            <person name="Garde E."/>
            <person name="Heide-Jorgensen M.P."/>
            <person name="Lorenzen E.D."/>
        </authorList>
    </citation>
    <scope>NUCLEOTIDE SEQUENCE [LARGE SCALE GENOMIC DNA]</scope>
</reference>
<dbReference type="Proteomes" id="UP000308365">
    <property type="component" value="Unassembled WGS sequence"/>
</dbReference>
<organism evidence="5 6">
    <name type="scientific">Monodon monoceros</name>
    <name type="common">Narwhal</name>
    <name type="synonym">Ceratodon monodon</name>
    <dbReference type="NCBI Taxonomy" id="40151"/>
    <lineage>
        <taxon>Eukaryota</taxon>
        <taxon>Metazoa</taxon>
        <taxon>Chordata</taxon>
        <taxon>Craniata</taxon>
        <taxon>Vertebrata</taxon>
        <taxon>Euteleostomi</taxon>
        <taxon>Mammalia</taxon>
        <taxon>Eutheria</taxon>
        <taxon>Laurasiatheria</taxon>
        <taxon>Artiodactyla</taxon>
        <taxon>Whippomorpha</taxon>
        <taxon>Cetacea</taxon>
        <taxon>Odontoceti</taxon>
        <taxon>Monodontidae</taxon>
        <taxon>Monodon</taxon>
    </lineage>
</organism>
<feature type="compositionally biased region" description="Basic and acidic residues" evidence="3">
    <location>
        <begin position="17"/>
        <end position="50"/>
    </location>
</feature>
<keyword evidence="2" id="KW-0647">Proteasome</keyword>
<dbReference type="GO" id="GO:0061136">
    <property type="term" value="P:regulation of proteasomal protein catabolic process"/>
    <property type="evidence" value="ECO:0007669"/>
    <property type="project" value="TreeGrafter"/>
</dbReference>
<feature type="domain" description="Proteasome activator PA28 C-terminal" evidence="4">
    <location>
        <begin position="62"/>
        <end position="104"/>
    </location>
</feature>
<proteinExistence type="inferred from homology"/>
<dbReference type="PANTHER" id="PTHR10660:SF5">
    <property type="entry name" value="PROTEASOME ACTIVATOR COMPLEX SUBUNIT 1"/>
    <property type="match status" value="1"/>
</dbReference>
<dbReference type="GO" id="GO:0008537">
    <property type="term" value="C:proteasome activator complex"/>
    <property type="evidence" value="ECO:0007669"/>
    <property type="project" value="InterPro"/>
</dbReference>
<dbReference type="EMBL" id="RWIC01000007">
    <property type="protein sequence ID" value="TKC53330.1"/>
    <property type="molecule type" value="Genomic_DNA"/>
</dbReference>
<dbReference type="InterPro" id="IPR036997">
    <property type="entry name" value="PA28_C_sf"/>
</dbReference>
<protein>
    <recommendedName>
        <fullName evidence="4">Proteasome activator PA28 C-terminal domain-containing protein</fullName>
    </recommendedName>
</protein>
<dbReference type="InterPro" id="IPR036252">
    <property type="entry name" value="Proteasome_activ_sf"/>
</dbReference>
<dbReference type="GO" id="GO:0005737">
    <property type="term" value="C:cytoplasm"/>
    <property type="evidence" value="ECO:0007669"/>
    <property type="project" value="TreeGrafter"/>
</dbReference>
<dbReference type="SUPFAM" id="SSF47216">
    <property type="entry name" value="Proteasome activator"/>
    <property type="match status" value="1"/>
</dbReference>
<comment type="similarity">
    <text evidence="1">Belongs to the PA28 family.</text>
</comment>
<feature type="region of interest" description="Disordered" evidence="3">
    <location>
        <begin position="17"/>
        <end position="57"/>
    </location>
</feature>
<dbReference type="GO" id="GO:2000045">
    <property type="term" value="P:regulation of G1/S transition of mitotic cell cycle"/>
    <property type="evidence" value="ECO:0007669"/>
    <property type="project" value="TreeGrafter"/>
</dbReference>
<sequence length="114" mass="13273">MATLRVLPEAQAKVAVFREDPCGPDPVKEKEKEQRKKQQEKEYKEEKKKEEDDDRGALCGPVNCNEKVLLQRLKPDSKDVTEKLNLVTTWLQLQIPRIEDGKNLAWLSRRRCLS</sequence>
<evidence type="ECO:0000256" key="1">
    <source>
        <dbReference type="ARBA" id="ARBA00005883"/>
    </source>
</evidence>
<dbReference type="AlphaFoldDB" id="A0A4V5PB23"/>
<evidence type="ECO:0000313" key="6">
    <source>
        <dbReference type="Proteomes" id="UP000308365"/>
    </source>
</evidence>
<dbReference type="GO" id="GO:0005654">
    <property type="term" value="C:nucleoplasm"/>
    <property type="evidence" value="ECO:0007669"/>
    <property type="project" value="TreeGrafter"/>
</dbReference>
<dbReference type="PANTHER" id="PTHR10660">
    <property type="entry name" value="PROTEASOME REGULATOR PA28"/>
    <property type="match status" value="1"/>
</dbReference>
<accession>A0A4V5PB23</accession>
<evidence type="ECO:0000313" key="5">
    <source>
        <dbReference type="EMBL" id="TKC53330.1"/>
    </source>
</evidence>
<evidence type="ECO:0000256" key="2">
    <source>
        <dbReference type="ARBA" id="ARBA00022942"/>
    </source>
</evidence>